<dbReference type="Proteomes" id="UP001366166">
    <property type="component" value="Chromosome"/>
</dbReference>
<organism evidence="1 2">
    <name type="scientific">Desulfoferula mesophila</name>
    <dbReference type="NCBI Taxonomy" id="3058419"/>
    <lineage>
        <taxon>Bacteria</taxon>
        <taxon>Pseudomonadati</taxon>
        <taxon>Thermodesulfobacteriota</taxon>
        <taxon>Desulfarculia</taxon>
        <taxon>Desulfarculales</taxon>
        <taxon>Desulfarculaceae</taxon>
        <taxon>Desulfoferula</taxon>
    </lineage>
</organism>
<proteinExistence type="predicted"/>
<dbReference type="RefSeq" id="WP_338605248.1">
    <property type="nucleotide sequence ID" value="NZ_AP028679.1"/>
</dbReference>
<sequence length="544" mass="60248">MKKILKYSVLAIAIIALTAQAGKSLVRYSLVMIMQTPLTFHGLVPRITLNDYERLLYAGNAVSRVAYYANHNVPRDKTILVFRRGKFLAYAKVKSMLFLNPKMEKVYASKTAEEGHRQLVALGISHIYVPPYYSPLISGTVINGILSDPRLSQRLFYCEGHSVFKILTGGDDNKQAEAKAKTVYAFSDDHGDPDDVSNRWTAVEGKKLIEVRGVPTLNLPFWAKGDKAIYTGLGPLSLAPEPTPNWPELRENTNYRISGELEGEGWVSVLAVSYWPNGLARLNTLIWDGTIPGSGKSKVDFSGVYTTGREETCIRLVFVLKTPGNLRVKKAVVSEIGPAGPSEIMESGKSGVNLLSWPVYPKGWRVFSRTEGKVIMGPYTQDFGELSALKPVAKDEQPRPAECRQRLKLQVQGSGLLQVNVTSGQDIRGQAKLVEESRYFFLTDLSKEIVFKLPQGTDASTLQVSLIPLDLRLAPVQVYDIHKTIIRVGKLSLQKACPSRGSGSDGRDLVWQTVRASDQNVKLYPSSDNSFGITADPSYSRQYQ</sequence>
<protein>
    <submittedName>
        <fullName evidence="1">Uncharacterized protein</fullName>
    </submittedName>
</protein>
<keyword evidence="2" id="KW-1185">Reference proteome</keyword>
<reference evidence="2" key="1">
    <citation type="journal article" date="2023" name="Arch. Microbiol.">
        <title>Desulfoferula mesophilus gen. nov. sp. nov., a mesophilic sulfate-reducing bacterium isolated from a brackish lake sediment.</title>
        <authorList>
            <person name="Watanabe T."/>
            <person name="Yabe T."/>
            <person name="Tsuji J.M."/>
            <person name="Fukui M."/>
        </authorList>
    </citation>
    <scope>NUCLEOTIDE SEQUENCE [LARGE SCALE GENOMIC DNA]</scope>
    <source>
        <strain evidence="2">12FAK</strain>
    </source>
</reference>
<name>A0AAU9EE38_9BACT</name>
<gene>
    <name evidence="1" type="ORF">FAK_05950</name>
</gene>
<dbReference type="EMBL" id="AP028679">
    <property type="protein sequence ID" value="BEQ13529.1"/>
    <property type="molecule type" value="Genomic_DNA"/>
</dbReference>
<dbReference type="KEGG" id="dmp:FAK_05950"/>
<evidence type="ECO:0000313" key="2">
    <source>
        <dbReference type="Proteomes" id="UP001366166"/>
    </source>
</evidence>
<evidence type="ECO:0000313" key="1">
    <source>
        <dbReference type="EMBL" id="BEQ13529.1"/>
    </source>
</evidence>
<dbReference type="AlphaFoldDB" id="A0AAU9EE38"/>
<accession>A0AAU9EE38</accession>